<accession>A0A2A5WZI1</accession>
<dbReference type="SUPFAM" id="SSF51197">
    <property type="entry name" value="Clavaminate synthase-like"/>
    <property type="match status" value="1"/>
</dbReference>
<dbReference type="AlphaFoldDB" id="A0A2A5WZI1"/>
<name>A0A2A5WZI1_9GAMM</name>
<evidence type="ECO:0000256" key="2">
    <source>
        <dbReference type="SAM" id="MobiDB-lite"/>
    </source>
</evidence>
<evidence type="ECO:0000313" key="4">
    <source>
        <dbReference type="Proteomes" id="UP000219327"/>
    </source>
</evidence>
<evidence type="ECO:0000313" key="3">
    <source>
        <dbReference type="EMBL" id="PDH41476.1"/>
    </source>
</evidence>
<dbReference type="GO" id="GO:0005506">
    <property type="term" value="F:iron ion binding"/>
    <property type="evidence" value="ECO:0007669"/>
    <property type="project" value="UniProtKB-ARBA"/>
</dbReference>
<comment type="caution">
    <text evidence="3">The sequence shown here is derived from an EMBL/GenBank/DDBJ whole genome shotgun (WGS) entry which is preliminary data.</text>
</comment>
<sequence>MMADAKAAAQEGENRKGTGKTQRNTMPRNIVPREMNPTLTTALSADVDSFLKNGFLVVEDAITHAQVESLRAALDETYARTSGGEQFIHELLEEDSRFEFLLDHPPALSRIKALLGNCIQLHSATARVTQGEVPDQGWHRDGPWPVDPNGTPYGSRPGQINCGYFLDELTEENGAIAFVRGSHRNPASPSHKPDPRPDEVRVYAKPGQAVLFDGWIYYRGVANVSGEMRRTCLMCYQNSWMKSRESFSGPVARRFREEGTDEQRLLMGAIEKW</sequence>
<organism evidence="3 4">
    <name type="scientific">OM182 bacterium MED-G24</name>
    <dbReference type="NCBI Taxonomy" id="1986255"/>
    <lineage>
        <taxon>Bacteria</taxon>
        <taxon>Pseudomonadati</taxon>
        <taxon>Pseudomonadota</taxon>
        <taxon>Gammaproteobacteria</taxon>
        <taxon>OMG group</taxon>
        <taxon>OM182 clade</taxon>
    </lineage>
</organism>
<gene>
    <name evidence="3" type="ORF">CNE99_01675</name>
</gene>
<reference evidence="3 4" key="1">
    <citation type="submission" date="2017-08" db="EMBL/GenBank/DDBJ databases">
        <title>Fine stratification of microbial communities through a metagenomic profile of the photic zone.</title>
        <authorList>
            <person name="Haro-Moreno J.M."/>
            <person name="Lopez-Perez M."/>
            <person name="De La Torre J."/>
            <person name="Picazo A."/>
            <person name="Camacho A."/>
            <person name="Rodriguez-Valera F."/>
        </authorList>
    </citation>
    <scope>NUCLEOTIDE SEQUENCE [LARGE SCALE GENOMIC DNA]</scope>
    <source>
        <strain evidence="3">MED-G24</strain>
    </source>
</reference>
<evidence type="ECO:0008006" key="5">
    <source>
        <dbReference type="Google" id="ProtNLM"/>
    </source>
</evidence>
<dbReference type="InterPro" id="IPR008775">
    <property type="entry name" value="Phytyl_CoA_dOase-like"/>
</dbReference>
<evidence type="ECO:0000256" key="1">
    <source>
        <dbReference type="ARBA" id="ARBA00001954"/>
    </source>
</evidence>
<dbReference type="PANTHER" id="PTHR20883:SF48">
    <property type="entry name" value="ECTOINE DIOXYGENASE"/>
    <property type="match status" value="1"/>
</dbReference>
<protein>
    <recommendedName>
        <fullName evidence="5">Phytanoyl-CoA dioxygenase</fullName>
    </recommendedName>
</protein>
<dbReference type="PANTHER" id="PTHR20883">
    <property type="entry name" value="PHYTANOYL-COA DIOXYGENASE DOMAIN CONTAINING 1"/>
    <property type="match status" value="1"/>
</dbReference>
<feature type="region of interest" description="Disordered" evidence="2">
    <location>
        <begin position="1"/>
        <end position="31"/>
    </location>
</feature>
<dbReference type="EMBL" id="NTKD01000004">
    <property type="protein sequence ID" value="PDH41476.1"/>
    <property type="molecule type" value="Genomic_DNA"/>
</dbReference>
<dbReference type="Gene3D" id="2.60.120.620">
    <property type="entry name" value="q2cbj1_9rhob like domain"/>
    <property type="match status" value="1"/>
</dbReference>
<dbReference type="Pfam" id="PF05721">
    <property type="entry name" value="PhyH"/>
    <property type="match status" value="1"/>
</dbReference>
<comment type="cofactor">
    <cofactor evidence="1">
        <name>Fe(2+)</name>
        <dbReference type="ChEBI" id="CHEBI:29033"/>
    </cofactor>
</comment>
<dbReference type="Proteomes" id="UP000219327">
    <property type="component" value="Unassembled WGS sequence"/>
</dbReference>
<dbReference type="GO" id="GO:0016706">
    <property type="term" value="F:2-oxoglutarate-dependent dioxygenase activity"/>
    <property type="evidence" value="ECO:0007669"/>
    <property type="project" value="UniProtKB-ARBA"/>
</dbReference>
<proteinExistence type="predicted"/>